<accession>A0A8E2FDN5</accession>
<protein>
    <submittedName>
        <fullName evidence="2">Uncharacterized protein</fullName>
    </submittedName>
</protein>
<evidence type="ECO:0000313" key="2">
    <source>
        <dbReference type="EMBL" id="OCL15144.1"/>
    </source>
</evidence>
<reference evidence="2 3" key="1">
    <citation type="journal article" date="2016" name="Nat. Commun.">
        <title>Ectomycorrhizal ecology is imprinted in the genome of the dominant symbiotic fungus Cenococcum geophilum.</title>
        <authorList>
            <consortium name="DOE Joint Genome Institute"/>
            <person name="Peter M."/>
            <person name="Kohler A."/>
            <person name="Ohm R.A."/>
            <person name="Kuo A."/>
            <person name="Krutzmann J."/>
            <person name="Morin E."/>
            <person name="Arend M."/>
            <person name="Barry K.W."/>
            <person name="Binder M."/>
            <person name="Choi C."/>
            <person name="Clum A."/>
            <person name="Copeland A."/>
            <person name="Grisel N."/>
            <person name="Haridas S."/>
            <person name="Kipfer T."/>
            <person name="LaButti K."/>
            <person name="Lindquist E."/>
            <person name="Lipzen A."/>
            <person name="Maire R."/>
            <person name="Meier B."/>
            <person name="Mihaltcheva S."/>
            <person name="Molinier V."/>
            <person name="Murat C."/>
            <person name="Poggeler S."/>
            <person name="Quandt C.A."/>
            <person name="Sperisen C."/>
            <person name="Tritt A."/>
            <person name="Tisserant E."/>
            <person name="Crous P.W."/>
            <person name="Henrissat B."/>
            <person name="Nehls U."/>
            <person name="Egli S."/>
            <person name="Spatafora J.W."/>
            <person name="Grigoriev I.V."/>
            <person name="Martin F.M."/>
        </authorList>
    </citation>
    <scope>NUCLEOTIDE SEQUENCE [LARGE SCALE GENOMIC DNA]</scope>
    <source>
        <strain evidence="2 3">CBS 207.34</strain>
    </source>
</reference>
<evidence type="ECO:0000313" key="3">
    <source>
        <dbReference type="Proteomes" id="UP000250140"/>
    </source>
</evidence>
<gene>
    <name evidence="2" type="ORF">AOQ84DRAFT_358290</name>
</gene>
<dbReference type="Proteomes" id="UP000250140">
    <property type="component" value="Unassembled WGS sequence"/>
</dbReference>
<proteinExistence type="predicted"/>
<name>A0A8E2FDN5_9PEZI</name>
<dbReference type="EMBL" id="KV748482">
    <property type="protein sequence ID" value="OCL15144.1"/>
    <property type="molecule type" value="Genomic_DNA"/>
</dbReference>
<evidence type="ECO:0000256" key="1">
    <source>
        <dbReference type="SAM" id="MobiDB-lite"/>
    </source>
</evidence>
<dbReference type="AlphaFoldDB" id="A0A8E2FDN5"/>
<dbReference type="PANTHER" id="PTHR38790:SF4">
    <property type="entry name" value="2EXR DOMAIN-CONTAINING PROTEIN"/>
    <property type="match status" value="1"/>
</dbReference>
<organism evidence="2 3">
    <name type="scientific">Glonium stellatum</name>
    <dbReference type="NCBI Taxonomy" id="574774"/>
    <lineage>
        <taxon>Eukaryota</taxon>
        <taxon>Fungi</taxon>
        <taxon>Dikarya</taxon>
        <taxon>Ascomycota</taxon>
        <taxon>Pezizomycotina</taxon>
        <taxon>Dothideomycetes</taxon>
        <taxon>Pleosporomycetidae</taxon>
        <taxon>Gloniales</taxon>
        <taxon>Gloniaceae</taxon>
        <taxon>Glonium</taxon>
    </lineage>
</organism>
<feature type="region of interest" description="Disordered" evidence="1">
    <location>
        <begin position="45"/>
        <end position="67"/>
    </location>
</feature>
<keyword evidence="3" id="KW-1185">Reference proteome</keyword>
<sequence>MKEKTLRHLESVPEAVNAKIRYLLSKPTAAHCLISSSYGLSKTPPAGMKKKPALGPKARNVKPPNAKAAKVAKKVKFPPVKLHRNRLLNLNAPPTDQRMVIAERNRHSSPLLRLPLELRNKIFLLVLGGCYIWLLKRGHITRPRKLWQCTTEELENTSEGRLILISSTCRQFYDDTCLMPFRNNVFLFDNISVQGAFVKKLLPVQKRAIELAQSDTFDFVLKPILKLHGHTRIYMRRGTFLVGMLPEAHLRRYLRVGRFVP</sequence>
<dbReference type="PANTHER" id="PTHR38790">
    <property type="entry name" value="2EXR DOMAIN-CONTAINING PROTEIN-RELATED"/>
    <property type="match status" value="1"/>
</dbReference>
<feature type="compositionally biased region" description="Low complexity" evidence="1">
    <location>
        <begin position="56"/>
        <end position="67"/>
    </location>
</feature>